<dbReference type="OrthoDB" id="875181at2"/>
<feature type="transmembrane region" description="Helical" evidence="1">
    <location>
        <begin position="84"/>
        <end position="101"/>
    </location>
</feature>
<dbReference type="RefSeq" id="WP_135462795.1">
    <property type="nucleotide sequence ID" value="NZ_SRLC01000001.1"/>
</dbReference>
<evidence type="ECO:0000313" key="3">
    <source>
        <dbReference type="Proteomes" id="UP000297549"/>
    </source>
</evidence>
<sequence length="193" mass="22832">MEIYQRHPVKGYTQLRTTDDGLSIEQEGIINQLRVEIPYEELLPVRTKAQTSFPVALTFFVALILPGFYQEWLEQTYLPWEEQIGMALLGFLMLGLCYFTYTRWRWSITVTTGWGNIVLPNRDKERPEVEQFVSDLRDHTKSYLYTRYALFDPFQSVEQQLEMYAWLFERKVITPEQLLTLQQQATRAATRSS</sequence>
<accession>A0A4Z0Q6Y5</accession>
<keyword evidence="1" id="KW-1133">Transmembrane helix</keyword>
<organism evidence="2 3">
    <name type="scientific">Hymenobacter aquaticus</name>
    <dbReference type="NCBI Taxonomy" id="1867101"/>
    <lineage>
        <taxon>Bacteria</taxon>
        <taxon>Pseudomonadati</taxon>
        <taxon>Bacteroidota</taxon>
        <taxon>Cytophagia</taxon>
        <taxon>Cytophagales</taxon>
        <taxon>Hymenobacteraceae</taxon>
        <taxon>Hymenobacter</taxon>
    </lineage>
</organism>
<proteinExistence type="predicted"/>
<keyword evidence="1" id="KW-0472">Membrane</keyword>
<keyword evidence="1" id="KW-0812">Transmembrane</keyword>
<dbReference type="AlphaFoldDB" id="A0A4Z0Q6Y5"/>
<feature type="transmembrane region" description="Helical" evidence="1">
    <location>
        <begin position="53"/>
        <end position="72"/>
    </location>
</feature>
<dbReference type="Proteomes" id="UP000297549">
    <property type="component" value="Unassembled WGS sequence"/>
</dbReference>
<keyword evidence="3" id="KW-1185">Reference proteome</keyword>
<protein>
    <submittedName>
        <fullName evidence="2">Uncharacterized protein</fullName>
    </submittedName>
</protein>
<reference evidence="2 3" key="1">
    <citation type="submission" date="2019-04" db="EMBL/GenBank/DDBJ databases">
        <authorList>
            <person name="Feng G."/>
            <person name="Zhang J."/>
            <person name="Zhu H."/>
        </authorList>
    </citation>
    <scope>NUCLEOTIDE SEQUENCE [LARGE SCALE GENOMIC DNA]</scope>
    <source>
        <strain evidence="2 3">JCM 31653</strain>
    </source>
</reference>
<name>A0A4Z0Q6Y5_9BACT</name>
<gene>
    <name evidence="2" type="ORF">E5K00_08485</name>
</gene>
<evidence type="ECO:0000313" key="2">
    <source>
        <dbReference type="EMBL" id="TGE25216.1"/>
    </source>
</evidence>
<dbReference type="EMBL" id="SRLC01000001">
    <property type="protein sequence ID" value="TGE25216.1"/>
    <property type="molecule type" value="Genomic_DNA"/>
</dbReference>
<comment type="caution">
    <text evidence="2">The sequence shown here is derived from an EMBL/GenBank/DDBJ whole genome shotgun (WGS) entry which is preliminary data.</text>
</comment>
<evidence type="ECO:0000256" key="1">
    <source>
        <dbReference type="SAM" id="Phobius"/>
    </source>
</evidence>